<protein>
    <recommendedName>
        <fullName evidence="2">4-fold beta flower domain-containing protein</fullName>
    </recommendedName>
</protein>
<dbReference type="Pfam" id="PF21784">
    <property type="entry name" value="Bflower"/>
    <property type="match status" value="1"/>
</dbReference>
<proteinExistence type="predicted"/>
<organism evidence="3 4">
    <name type="scientific">Candidatus Protoclostridium stercorigallinarum</name>
    <dbReference type="NCBI Taxonomy" id="2838741"/>
    <lineage>
        <taxon>Bacteria</taxon>
        <taxon>Bacillati</taxon>
        <taxon>Bacillota</taxon>
        <taxon>Clostridia</taxon>
        <taxon>Candidatus Protoclostridium</taxon>
    </lineage>
</organism>
<evidence type="ECO:0000313" key="4">
    <source>
        <dbReference type="Proteomes" id="UP000823990"/>
    </source>
</evidence>
<dbReference type="Proteomes" id="UP000823990">
    <property type="component" value="Unassembled WGS sequence"/>
</dbReference>
<reference evidence="3" key="1">
    <citation type="journal article" date="2021" name="PeerJ">
        <title>Extensive microbial diversity within the chicken gut microbiome revealed by metagenomics and culture.</title>
        <authorList>
            <person name="Gilroy R."/>
            <person name="Ravi A."/>
            <person name="Getino M."/>
            <person name="Pursley I."/>
            <person name="Horton D.L."/>
            <person name="Alikhan N.F."/>
            <person name="Baker D."/>
            <person name="Gharbi K."/>
            <person name="Hall N."/>
            <person name="Watson M."/>
            <person name="Adriaenssens E.M."/>
            <person name="Foster-Nyarko E."/>
            <person name="Jarju S."/>
            <person name="Secka A."/>
            <person name="Antonio M."/>
            <person name="Oren A."/>
            <person name="Chaudhuri R.R."/>
            <person name="La Ragione R."/>
            <person name="Hildebrand F."/>
            <person name="Pallen M.J."/>
        </authorList>
    </citation>
    <scope>NUCLEOTIDE SEQUENCE</scope>
    <source>
        <strain evidence="3">12435</strain>
    </source>
</reference>
<evidence type="ECO:0000259" key="2">
    <source>
        <dbReference type="Pfam" id="PF21784"/>
    </source>
</evidence>
<dbReference type="AlphaFoldDB" id="A0A9D1TRF0"/>
<dbReference type="EMBL" id="DXHS01000059">
    <property type="protein sequence ID" value="HIW02374.1"/>
    <property type="molecule type" value="Genomic_DNA"/>
</dbReference>
<evidence type="ECO:0000256" key="1">
    <source>
        <dbReference type="SAM" id="MobiDB-lite"/>
    </source>
</evidence>
<evidence type="ECO:0000313" key="3">
    <source>
        <dbReference type="EMBL" id="HIW02374.1"/>
    </source>
</evidence>
<name>A0A9D1TRF0_9FIRM</name>
<feature type="domain" description="4-fold beta flower" evidence="2">
    <location>
        <begin position="251"/>
        <end position="296"/>
    </location>
</feature>
<gene>
    <name evidence="3" type="ORF">H9892_03460</name>
</gene>
<dbReference type="InterPro" id="IPR048911">
    <property type="entry name" value="Bflower"/>
</dbReference>
<accession>A0A9D1TRF0</accession>
<comment type="caution">
    <text evidence="3">The sequence shown here is derived from an EMBL/GenBank/DDBJ whole genome shotgun (WGS) entry which is preliminary data.</text>
</comment>
<feature type="compositionally biased region" description="Low complexity" evidence="1">
    <location>
        <begin position="230"/>
        <end position="245"/>
    </location>
</feature>
<sequence length="304" mass="35289">MMEKDKDVLKAPKRRWKPQALDISYRPDLDVKCSQDALSRLFEDINRLLNGKKRADARGYTDAMLKASGLKVNKKGKPVFPFLFSCGHCFDREMRRLVKSMDDDIKTLSKPGEIYAIEVYICEKGKDDPRLRAEGLYYLCLYFLLRGMLLAYNDETVDKYLRCRRQLEDTGIRYAKKRGQYLDEIIDTESKIYANDEKWKIGRMVRAAWRERSVTQFGVRDPDPVEYDYSYSSSSSSYSSSSDSSSVEHDYRDEYGNVVASSKDGEVYDNDGTRIGYVDGDRIYDADRNYVGTFDSDGKLHRDW</sequence>
<reference evidence="3" key="2">
    <citation type="submission" date="2021-04" db="EMBL/GenBank/DDBJ databases">
        <authorList>
            <person name="Gilroy R."/>
        </authorList>
    </citation>
    <scope>NUCLEOTIDE SEQUENCE</scope>
    <source>
        <strain evidence="3">12435</strain>
    </source>
</reference>
<feature type="region of interest" description="Disordered" evidence="1">
    <location>
        <begin position="230"/>
        <end position="250"/>
    </location>
</feature>